<dbReference type="GO" id="GO:0005886">
    <property type="term" value="C:plasma membrane"/>
    <property type="evidence" value="ECO:0007669"/>
    <property type="project" value="UniProtKB-SubCell"/>
</dbReference>
<dbReference type="KEGG" id="clus:A9F13_02g04059"/>
<keyword evidence="5" id="KW-0964">Secreted</keyword>
<dbReference type="InterPro" id="IPR051648">
    <property type="entry name" value="CWI-Assembly_Regulator"/>
</dbReference>
<evidence type="ECO:0000256" key="3">
    <source>
        <dbReference type="ARBA" id="ARBA00005798"/>
    </source>
</evidence>
<dbReference type="InterPro" id="IPR036941">
    <property type="entry name" value="Rcpt_L-dom_sf"/>
</dbReference>
<evidence type="ECO:0000256" key="2">
    <source>
        <dbReference type="ARBA" id="ARBA00004609"/>
    </source>
</evidence>
<evidence type="ECO:0000256" key="1">
    <source>
        <dbReference type="ARBA" id="ARBA00004191"/>
    </source>
</evidence>
<feature type="compositionally biased region" description="Low complexity" evidence="8">
    <location>
        <begin position="351"/>
        <end position="393"/>
    </location>
</feature>
<keyword evidence="6 9" id="KW-0732">Signal</keyword>
<dbReference type="EMBL" id="LYUB02000002">
    <property type="protein sequence ID" value="OVF10574.1"/>
    <property type="molecule type" value="Genomic_DNA"/>
</dbReference>
<evidence type="ECO:0000256" key="5">
    <source>
        <dbReference type="ARBA" id="ARBA00022525"/>
    </source>
</evidence>
<dbReference type="AlphaFoldDB" id="A0AA91Q3Q7"/>
<dbReference type="PANTHER" id="PTHR31018">
    <property type="entry name" value="SPORULATION-SPECIFIC PROTEIN-RELATED"/>
    <property type="match status" value="1"/>
</dbReference>
<keyword evidence="7" id="KW-0325">Glycoprotein</keyword>
<dbReference type="GO" id="GO:0031505">
    <property type="term" value="P:fungal-type cell wall organization"/>
    <property type="evidence" value="ECO:0007669"/>
    <property type="project" value="TreeGrafter"/>
</dbReference>
<comment type="similarity">
    <text evidence="3">Belongs to the SPS2 family.</text>
</comment>
<evidence type="ECO:0000256" key="8">
    <source>
        <dbReference type="SAM" id="MobiDB-lite"/>
    </source>
</evidence>
<dbReference type="PANTHER" id="PTHR31018:SF3">
    <property type="entry name" value="RECEPTOR PROTEIN-TYROSINE KINASE"/>
    <property type="match status" value="1"/>
</dbReference>
<proteinExistence type="inferred from homology"/>
<evidence type="ECO:0000256" key="9">
    <source>
        <dbReference type="SAM" id="SignalP"/>
    </source>
</evidence>
<comment type="caution">
    <text evidence="10">The sequence shown here is derived from an EMBL/GenBank/DDBJ whole genome shotgun (WGS) entry which is preliminary data.</text>
</comment>
<gene>
    <name evidence="10" type="ORF">A9F13_02g04059</name>
</gene>
<comment type="subcellular location">
    <subcellularLocation>
        <location evidence="2">Cell membrane</location>
        <topology evidence="2">Lipid-anchor</topology>
        <topology evidence="2">GPI-anchor</topology>
    </subcellularLocation>
    <subcellularLocation>
        <location evidence="1">Secreted</location>
        <location evidence="1">Cell wall</location>
    </subcellularLocation>
</comment>
<sequence>MLIKPFLVAVLAKLVLADSSSQKCSFSTTVTDASGVQALNACPTLDGTIEISGDGIDANLDLSSVGTIKGDLDIFNSSSVAAINLAGLSNITGSLSLDALTQLHNVDFSKLSSAKQLSFVSLPSLALLNLNSGLANVSSLTLSDTALSSIDNLLAFKEIDLLNVNNNKNITSIDLSSLHTVSDSLVLSFNSDNATVKLDSLVWAANLTIQDVGEISIANLQSVNSSFLLAYNSFDSADFDSLTSVGSSLSVYANDNLESLSFNNLTEINGEFRMLNNSLLEEIHLDNLETVSGAVSMSGDFGNFSLPKLKEVDGDFSITSTSEDFSCDAFDKLHSNKKIKGHNYNCSHPKSLSSSSAESSATGGSKNSSSSSSSSSSSKSSSSSSSSSSSKKSGASYLAPGMILSSLVGAGMALLI</sequence>
<feature type="chain" id="PRO_5041715511" evidence="9">
    <location>
        <begin position="18"/>
        <end position="416"/>
    </location>
</feature>
<dbReference type="GO" id="GO:0009986">
    <property type="term" value="C:cell surface"/>
    <property type="evidence" value="ECO:0007669"/>
    <property type="project" value="TreeGrafter"/>
</dbReference>
<reference evidence="10 11" key="1">
    <citation type="submission" date="2017-04" db="EMBL/GenBank/DDBJ databases">
        <title>Draft genome of the yeast Clavispora lusitaniae type strain CBS 6936.</title>
        <authorList>
            <person name="Durrens P."/>
            <person name="Klopp C."/>
            <person name="Biteau N."/>
            <person name="Fitton-Ouhabi V."/>
            <person name="Dementhon K."/>
            <person name="Accoceberry I."/>
            <person name="Sherman D.J."/>
            <person name="Noel T."/>
        </authorList>
    </citation>
    <scope>NUCLEOTIDE SEQUENCE [LARGE SCALE GENOMIC DNA]</scope>
    <source>
        <strain evidence="10 11">CBS 6936</strain>
    </source>
</reference>
<organism evidence="10 11">
    <name type="scientific">Clavispora lusitaniae</name>
    <name type="common">Candida lusitaniae</name>
    <dbReference type="NCBI Taxonomy" id="36911"/>
    <lineage>
        <taxon>Eukaryota</taxon>
        <taxon>Fungi</taxon>
        <taxon>Dikarya</taxon>
        <taxon>Ascomycota</taxon>
        <taxon>Saccharomycotina</taxon>
        <taxon>Pichiomycetes</taxon>
        <taxon>Metschnikowiaceae</taxon>
        <taxon>Clavispora</taxon>
    </lineage>
</organism>
<evidence type="ECO:0000256" key="4">
    <source>
        <dbReference type="ARBA" id="ARBA00022512"/>
    </source>
</evidence>
<dbReference type="Proteomes" id="UP000195602">
    <property type="component" value="Unassembled WGS sequence"/>
</dbReference>
<dbReference type="Gene3D" id="3.80.20.20">
    <property type="entry name" value="Receptor L-domain"/>
    <property type="match status" value="2"/>
</dbReference>
<feature type="region of interest" description="Disordered" evidence="8">
    <location>
        <begin position="350"/>
        <end position="396"/>
    </location>
</feature>
<accession>A0AA91Q3Q7</accession>
<dbReference type="GO" id="GO:0009277">
    <property type="term" value="C:fungal-type cell wall"/>
    <property type="evidence" value="ECO:0007669"/>
    <property type="project" value="TreeGrafter"/>
</dbReference>
<evidence type="ECO:0000256" key="7">
    <source>
        <dbReference type="ARBA" id="ARBA00023180"/>
    </source>
</evidence>
<dbReference type="SUPFAM" id="SSF52058">
    <property type="entry name" value="L domain-like"/>
    <property type="match status" value="2"/>
</dbReference>
<evidence type="ECO:0000313" key="10">
    <source>
        <dbReference type="EMBL" id="OVF10574.1"/>
    </source>
</evidence>
<dbReference type="OMA" id="GHNYECT"/>
<name>A0AA91Q3Q7_CLALS</name>
<feature type="signal peptide" evidence="9">
    <location>
        <begin position="1"/>
        <end position="17"/>
    </location>
</feature>
<protein>
    <submittedName>
        <fullName evidence="10">Cell surface GPI-anchored protein</fullName>
    </submittedName>
</protein>
<keyword evidence="4" id="KW-0134">Cell wall</keyword>
<evidence type="ECO:0000313" key="11">
    <source>
        <dbReference type="Proteomes" id="UP000195602"/>
    </source>
</evidence>
<evidence type="ECO:0000256" key="6">
    <source>
        <dbReference type="ARBA" id="ARBA00022729"/>
    </source>
</evidence>